<accession>A0A084UA31</accession>
<keyword evidence="7" id="KW-0653">Protein transport</keyword>
<proteinExistence type="inferred from homology"/>
<evidence type="ECO:0000256" key="5">
    <source>
        <dbReference type="ARBA" id="ARBA00022989"/>
    </source>
</evidence>
<keyword evidence="4 7" id="KW-0812">Transmembrane</keyword>
<evidence type="ECO:0000256" key="3">
    <source>
        <dbReference type="ARBA" id="ARBA00022475"/>
    </source>
</evidence>
<dbReference type="eggNOG" id="COG0848">
    <property type="taxonomic scope" value="Bacteria"/>
</dbReference>
<dbReference type="GO" id="GO:0022857">
    <property type="term" value="F:transmembrane transporter activity"/>
    <property type="evidence" value="ECO:0007669"/>
    <property type="project" value="InterPro"/>
</dbReference>
<evidence type="ECO:0000256" key="1">
    <source>
        <dbReference type="ARBA" id="ARBA00004162"/>
    </source>
</evidence>
<dbReference type="EMBL" id="JMQM01000001">
    <property type="protein sequence ID" value="KFB09817.1"/>
    <property type="molecule type" value="Genomic_DNA"/>
</dbReference>
<dbReference type="GO" id="GO:0005886">
    <property type="term" value="C:plasma membrane"/>
    <property type="evidence" value="ECO:0007669"/>
    <property type="project" value="UniProtKB-SubCell"/>
</dbReference>
<evidence type="ECO:0000256" key="8">
    <source>
        <dbReference type="SAM" id="Phobius"/>
    </source>
</evidence>
<comment type="caution">
    <text evidence="9">The sequence shown here is derived from an EMBL/GenBank/DDBJ whole genome shotgun (WGS) entry which is preliminary data.</text>
</comment>
<dbReference type="GO" id="GO:0015031">
    <property type="term" value="P:protein transport"/>
    <property type="evidence" value="ECO:0007669"/>
    <property type="project" value="UniProtKB-KW"/>
</dbReference>
<dbReference type="AlphaFoldDB" id="A0A084UA31"/>
<evidence type="ECO:0000256" key="2">
    <source>
        <dbReference type="ARBA" id="ARBA00005811"/>
    </source>
</evidence>
<dbReference type="Pfam" id="PF02472">
    <property type="entry name" value="ExbD"/>
    <property type="match status" value="1"/>
</dbReference>
<comment type="subcellular location">
    <subcellularLocation>
        <location evidence="1">Cell membrane</location>
        <topology evidence="1">Single-pass membrane protein</topology>
    </subcellularLocation>
    <subcellularLocation>
        <location evidence="7">Cell membrane</location>
        <topology evidence="7">Single-pass type II membrane protein</topology>
    </subcellularLocation>
</comment>
<dbReference type="STRING" id="472175.EL18_00836"/>
<evidence type="ECO:0000313" key="9">
    <source>
        <dbReference type="EMBL" id="KFB09817.1"/>
    </source>
</evidence>
<dbReference type="InterPro" id="IPR003400">
    <property type="entry name" value="ExbD"/>
</dbReference>
<keyword evidence="10" id="KW-1185">Reference proteome</keyword>
<dbReference type="OrthoDB" id="8030720at2"/>
<organism evidence="9 10">
    <name type="scientific">Nitratireductor basaltis</name>
    <dbReference type="NCBI Taxonomy" id="472175"/>
    <lineage>
        <taxon>Bacteria</taxon>
        <taxon>Pseudomonadati</taxon>
        <taxon>Pseudomonadota</taxon>
        <taxon>Alphaproteobacteria</taxon>
        <taxon>Hyphomicrobiales</taxon>
        <taxon>Phyllobacteriaceae</taxon>
        <taxon>Nitratireductor</taxon>
    </lineage>
</organism>
<dbReference type="PATRIC" id="fig|472175.3.peg.848"/>
<sequence length="127" mass="13739">MRIDTPVRRRRPIGLTSLIDVIFLLLLFFMLSSSFTRFAQVEMTAGRQGASASPDRPDVIIRLMADGWQINGVTVAAEEAIARLADLQAAGAEKAALTLRGEVTSQALIDAVEAINTKTQLQLTVAN</sequence>
<evidence type="ECO:0000256" key="6">
    <source>
        <dbReference type="ARBA" id="ARBA00023136"/>
    </source>
</evidence>
<evidence type="ECO:0000313" key="10">
    <source>
        <dbReference type="Proteomes" id="UP000053675"/>
    </source>
</evidence>
<feature type="transmembrane region" description="Helical" evidence="8">
    <location>
        <begin position="12"/>
        <end position="31"/>
    </location>
</feature>
<reference evidence="9 10" key="1">
    <citation type="submission" date="2014-05" db="EMBL/GenBank/DDBJ databases">
        <title>Draft Genome Sequence of Nitratireductor basaltis Strain UMTGB225, A Marine Bacterium Isolated from Green Barrel Tunicate.</title>
        <authorList>
            <person name="Gan H.Y."/>
        </authorList>
    </citation>
    <scope>NUCLEOTIDE SEQUENCE [LARGE SCALE GENOMIC DNA]</scope>
    <source>
        <strain evidence="9 10">UMTGB225</strain>
    </source>
</reference>
<keyword evidence="6 8" id="KW-0472">Membrane</keyword>
<name>A0A084UA31_9HYPH</name>
<keyword evidence="3" id="KW-1003">Cell membrane</keyword>
<evidence type="ECO:0000256" key="7">
    <source>
        <dbReference type="RuleBase" id="RU003879"/>
    </source>
</evidence>
<gene>
    <name evidence="9" type="ORF">EL18_00836</name>
</gene>
<keyword evidence="5 8" id="KW-1133">Transmembrane helix</keyword>
<comment type="similarity">
    <text evidence="2 7">Belongs to the ExbD/TolR family.</text>
</comment>
<dbReference type="Proteomes" id="UP000053675">
    <property type="component" value="Unassembled WGS sequence"/>
</dbReference>
<evidence type="ECO:0000256" key="4">
    <source>
        <dbReference type="ARBA" id="ARBA00022692"/>
    </source>
</evidence>
<keyword evidence="7" id="KW-0813">Transport</keyword>
<dbReference type="RefSeq" id="WP_036480037.1">
    <property type="nucleotide sequence ID" value="NZ_JMQM01000001.1"/>
</dbReference>
<protein>
    <submittedName>
        <fullName evidence="9">Biopolymer transport protein ExbD/TolR</fullName>
    </submittedName>
</protein>